<sequence length="227" mass="23122">MVTDRADKAGMAGGEGEALNAMLSGVPPLVLPPLFAPSAGAFAAATVMGLGFANQMAGAYLGFLKGAVETTRLMAEVMGAPEPQGNLPEEVPVEASKAVEKPAKTATIHALQPRAAKTAVGASQPAARKAPAKPASDKKAKPASGKVTAKPPVRADERPAATVRDLRSLPGIGPKLEAMLKARGLGTLEAIAALTPDAAAALDRELGLDGRIERDRWIEKAAALARG</sequence>
<dbReference type="AlphaFoldDB" id="A0A7W6NMJ5"/>
<accession>A0A7W6NMJ5</accession>
<dbReference type="Gene3D" id="1.10.150.20">
    <property type="entry name" value="5' to 3' exonuclease, C-terminal subdomain"/>
    <property type="match status" value="1"/>
</dbReference>
<evidence type="ECO:0000256" key="2">
    <source>
        <dbReference type="SAM" id="Phobius"/>
    </source>
</evidence>
<gene>
    <name evidence="3" type="ORF">GGR23_003902</name>
</gene>
<evidence type="ECO:0000313" key="4">
    <source>
        <dbReference type="Proteomes" id="UP000528286"/>
    </source>
</evidence>
<keyword evidence="2" id="KW-1133">Transmembrane helix</keyword>
<feature type="region of interest" description="Disordered" evidence="1">
    <location>
        <begin position="113"/>
        <end position="159"/>
    </location>
</feature>
<name>A0A7W6NMJ5_9HYPH</name>
<reference evidence="3 4" key="1">
    <citation type="submission" date="2020-08" db="EMBL/GenBank/DDBJ databases">
        <title>Genomic Encyclopedia of Type Strains, Phase IV (KMG-IV): sequencing the most valuable type-strain genomes for metagenomic binning, comparative biology and taxonomic classification.</title>
        <authorList>
            <person name="Goeker M."/>
        </authorList>
    </citation>
    <scope>NUCLEOTIDE SEQUENCE [LARGE SCALE GENOMIC DNA]</scope>
    <source>
        <strain evidence="3 4">DSM 29853</strain>
    </source>
</reference>
<keyword evidence="2" id="KW-0472">Membrane</keyword>
<keyword evidence="4" id="KW-1185">Reference proteome</keyword>
<protein>
    <submittedName>
        <fullName evidence="3">NADH-quinone oxidoreductase subunit E</fullName>
    </submittedName>
</protein>
<evidence type="ECO:0000313" key="3">
    <source>
        <dbReference type="EMBL" id="MBB4066684.1"/>
    </source>
</evidence>
<evidence type="ECO:0000256" key="1">
    <source>
        <dbReference type="SAM" id="MobiDB-lite"/>
    </source>
</evidence>
<dbReference type="EMBL" id="JACIEZ010000011">
    <property type="protein sequence ID" value="MBB4066684.1"/>
    <property type="molecule type" value="Genomic_DNA"/>
</dbReference>
<dbReference type="Proteomes" id="UP000528286">
    <property type="component" value="Unassembled WGS sequence"/>
</dbReference>
<feature type="compositionally biased region" description="Low complexity" evidence="1">
    <location>
        <begin position="122"/>
        <end position="134"/>
    </location>
</feature>
<organism evidence="3 4">
    <name type="scientific">Gellertiella hungarica</name>
    <dbReference type="NCBI Taxonomy" id="1572859"/>
    <lineage>
        <taxon>Bacteria</taxon>
        <taxon>Pseudomonadati</taxon>
        <taxon>Pseudomonadota</taxon>
        <taxon>Alphaproteobacteria</taxon>
        <taxon>Hyphomicrobiales</taxon>
        <taxon>Rhizobiaceae</taxon>
        <taxon>Gellertiella</taxon>
    </lineage>
</organism>
<dbReference type="RefSeq" id="WP_183367948.1">
    <property type="nucleotide sequence ID" value="NZ_JACIEZ010000011.1"/>
</dbReference>
<feature type="transmembrane region" description="Helical" evidence="2">
    <location>
        <begin position="34"/>
        <end position="53"/>
    </location>
</feature>
<comment type="caution">
    <text evidence="3">The sequence shown here is derived from an EMBL/GenBank/DDBJ whole genome shotgun (WGS) entry which is preliminary data.</text>
</comment>
<proteinExistence type="predicted"/>
<keyword evidence="2" id="KW-0812">Transmembrane</keyword>